<keyword evidence="2" id="KW-0472">Membrane</keyword>
<organism evidence="3 4">
    <name type="scientific">Luteococcus peritonei</name>
    <dbReference type="NCBI Taxonomy" id="88874"/>
    <lineage>
        <taxon>Bacteria</taxon>
        <taxon>Bacillati</taxon>
        <taxon>Actinomycetota</taxon>
        <taxon>Actinomycetes</taxon>
        <taxon>Propionibacteriales</taxon>
        <taxon>Propionibacteriaceae</taxon>
        <taxon>Luteococcus</taxon>
    </lineage>
</organism>
<evidence type="ECO:0000256" key="1">
    <source>
        <dbReference type="SAM" id="MobiDB-lite"/>
    </source>
</evidence>
<protein>
    <recommendedName>
        <fullName evidence="5">Capsular polysaccharide biosynthesis protein</fullName>
    </recommendedName>
</protein>
<feature type="compositionally biased region" description="Basic and acidic residues" evidence="1">
    <location>
        <begin position="220"/>
        <end position="243"/>
    </location>
</feature>
<name>A0ABW4RSF9_9ACTN</name>
<sequence length="350" mass="37633">MDLRDFGSTLARWWYLTLATLLVATLAAVGLYKSTGPTYEAESTVLLLPPDAVLIAAREDQRNYAPNNPLLYLSSLTDARDVLVRQLSSTDVSESLKKKAPGATITVSGDTTSGSPLILVKSAGSTEADALAGMKAVNDLVPSSLKTIQDQMDIAALQRIDSIKVTADSKGTPSNKNQIVMAAAGFLGASVLGLGLIALLDQLRTRRNRREGIVDERDLARQRRREEREELERRRELELREQPRPLTTPVATETTPAPASTNETTTSAQATGSTTAAAATGSRATSRKKNRGGRPQQERQDAPVEQAGTAQSSSEGSGARRASWLEDDEPVRPGDVDENLDVRTAEDPRA</sequence>
<gene>
    <name evidence="3" type="ORF">ACFSCS_03520</name>
</gene>
<feature type="transmembrane region" description="Helical" evidence="2">
    <location>
        <begin position="12"/>
        <end position="32"/>
    </location>
</feature>
<dbReference type="RefSeq" id="WP_343872249.1">
    <property type="nucleotide sequence ID" value="NZ_BAAAIX010000007.1"/>
</dbReference>
<dbReference type="EMBL" id="JBHUFZ010000008">
    <property type="protein sequence ID" value="MFD1889257.1"/>
    <property type="molecule type" value="Genomic_DNA"/>
</dbReference>
<feature type="transmembrane region" description="Helical" evidence="2">
    <location>
        <begin position="179"/>
        <end position="200"/>
    </location>
</feature>
<keyword evidence="2" id="KW-0812">Transmembrane</keyword>
<accession>A0ABW4RSF9</accession>
<reference evidence="4" key="1">
    <citation type="journal article" date="2019" name="Int. J. Syst. Evol. Microbiol.">
        <title>The Global Catalogue of Microorganisms (GCM) 10K type strain sequencing project: providing services to taxonomists for standard genome sequencing and annotation.</title>
        <authorList>
            <consortium name="The Broad Institute Genomics Platform"/>
            <consortium name="The Broad Institute Genome Sequencing Center for Infectious Disease"/>
            <person name="Wu L."/>
            <person name="Ma J."/>
        </authorList>
    </citation>
    <scope>NUCLEOTIDE SEQUENCE [LARGE SCALE GENOMIC DNA]</scope>
    <source>
        <strain evidence="4">CAIM 431</strain>
    </source>
</reference>
<evidence type="ECO:0000313" key="3">
    <source>
        <dbReference type="EMBL" id="MFD1889257.1"/>
    </source>
</evidence>
<evidence type="ECO:0000256" key="2">
    <source>
        <dbReference type="SAM" id="Phobius"/>
    </source>
</evidence>
<dbReference type="Proteomes" id="UP001597326">
    <property type="component" value="Unassembled WGS sequence"/>
</dbReference>
<comment type="caution">
    <text evidence="3">The sequence shown here is derived from an EMBL/GenBank/DDBJ whole genome shotgun (WGS) entry which is preliminary data.</text>
</comment>
<feature type="compositionally biased region" description="Basic and acidic residues" evidence="1">
    <location>
        <begin position="330"/>
        <end position="350"/>
    </location>
</feature>
<keyword evidence="2" id="KW-1133">Transmembrane helix</keyword>
<evidence type="ECO:0000313" key="4">
    <source>
        <dbReference type="Proteomes" id="UP001597326"/>
    </source>
</evidence>
<feature type="compositionally biased region" description="Low complexity" evidence="1">
    <location>
        <begin position="312"/>
        <end position="322"/>
    </location>
</feature>
<keyword evidence="4" id="KW-1185">Reference proteome</keyword>
<evidence type="ECO:0008006" key="5">
    <source>
        <dbReference type="Google" id="ProtNLM"/>
    </source>
</evidence>
<feature type="compositionally biased region" description="Low complexity" evidence="1">
    <location>
        <begin position="244"/>
        <end position="284"/>
    </location>
</feature>
<feature type="region of interest" description="Disordered" evidence="1">
    <location>
        <begin position="220"/>
        <end position="350"/>
    </location>
</feature>
<proteinExistence type="predicted"/>